<sequence>MLLLFFSFFYSCKNLLLNKNLYSVKVKCPSKSNFMIKTSSDDSNIRIFDETRLIFDWGGPVWVSATCISVKLSTIHSGLLIQMMSASVDGI</sequence>
<accession>A0A0L8H0F5</accession>
<dbReference type="AlphaFoldDB" id="A0A0L8H0F5"/>
<protein>
    <submittedName>
        <fullName evidence="1">Uncharacterized protein</fullName>
    </submittedName>
</protein>
<reference evidence="1" key="1">
    <citation type="submission" date="2015-07" db="EMBL/GenBank/DDBJ databases">
        <title>MeaNS - Measles Nucleotide Surveillance Program.</title>
        <authorList>
            <person name="Tran T."/>
            <person name="Druce J."/>
        </authorList>
    </citation>
    <scope>NUCLEOTIDE SEQUENCE</scope>
    <source>
        <strain evidence="1">UCB-OBI-ISO-001</strain>
        <tissue evidence="1">Gonad</tissue>
    </source>
</reference>
<proteinExistence type="predicted"/>
<evidence type="ECO:0000313" key="1">
    <source>
        <dbReference type="EMBL" id="KOF82614.1"/>
    </source>
</evidence>
<dbReference type="EMBL" id="KQ419680">
    <property type="protein sequence ID" value="KOF82614.1"/>
    <property type="molecule type" value="Genomic_DNA"/>
</dbReference>
<name>A0A0L8H0F5_OCTBM</name>
<organism evidence="1">
    <name type="scientific">Octopus bimaculoides</name>
    <name type="common">California two-spotted octopus</name>
    <dbReference type="NCBI Taxonomy" id="37653"/>
    <lineage>
        <taxon>Eukaryota</taxon>
        <taxon>Metazoa</taxon>
        <taxon>Spiralia</taxon>
        <taxon>Lophotrochozoa</taxon>
        <taxon>Mollusca</taxon>
        <taxon>Cephalopoda</taxon>
        <taxon>Coleoidea</taxon>
        <taxon>Octopodiformes</taxon>
        <taxon>Octopoda</taxon>
        <taxon>Incirrata</taxon>
        <taxon>Octopodidae</taxon>
        <taxon>Octopus</taxon>
    </lineage>
</organism>
<gene>
    <name evidence="1" type="ORF">OCBIM_22025003mg</name>
</gene>